<protein>
    <submittedName>
        <fullName evidence="1">Uncharacterized protein</fullName>
    </submittedName>
</protein>
<name>A0ABW5LQL3_9FLAO</name>
<organism evidence="1 2">
    <name type="scientific">Pseudotenacibaculum haliotis</name>
    <dbReference type="NCBI Taxonomy" id="1862138"/>
    <lineage>
        <taxon>Bacteria</taxon>
        <taxon>Pseudomonadati</taxon>
        <taxon>Bacteroidota</taxon>
        <taxon>Flavobacteriia</taxon>
        <taxon>Flavobacteriales</taxon>
        <taxon>Flavobacteriaceae</taxon>
        <taxon>Pseudotenacibaculum</taxon>
    </lineage>
</organism>
<dbReference type="RefSeq" id="WP_379664813.1">
    <property type="nucleotide sequence ID" value="NZ_JBHULH010000001.1"/>
</dbReference>
<evidence type="ECO:0000313" key="1">
    <source>
        <dbReference type="EMBL" id="MFD2566091.1"/>
    </source>
</evidence>
<accession>A0ABW5LQL3</accession>
<evidence type="ECO:0000313" key="2">
    <source>
        <dbReference type="Proteomes" id="UP001597508"/>
    </source>
</evidence>
<gene>
    <name evidence="1" type="ORF">ACFSRZ_01830</name>
</gene>
<keyword evidence="2" id="KW-1185">Reference proteome</keyword>
<reference evidence="2" key="1">
    <citation type="journal article" date="2019" name="Int. J. Syst. Evol. Microbiol.">
        <title>The Global Catalogue of Microorganisms (GCM) 10K type strain sequencing project: providing services to taxonomists for standard genome sequencing and annotation.</title>
        <authorList>
            <consortium name="The Broad Institute Genomics Platform"/>
            <consortium name="The Broad Institute Genome Sequencing Center for Infectious Disease"/>
            <person name="Wu L."/>
            <person name="Ma J."/>
        </authorList>
    </citation>
    <scope>NUCLEOTIDE SEQUENCE [LARGE SCALE GENOMIC DNA]</scope>
    <source>
        <strain evidence="2">KCTC 52127</strain>
    </source>
</reference>
<sequence>MQFWTELYKELATKITENLNQIEWVDLWHNQINFLEEEHPFPTPAVFLSFRSRDLQDTGNKVQQVTLQVDCFLYYETLLDTHAGAYNQDGALNFIESLDHLYALFHGSSGNNYSSMRRLAFNPVDTGNAGNLYQLSFECVLVDYSAMKEFVDGQVKGVEIDTTTIEREIDDNPIFRIP</sequence>
<comment type="caution">
    <text evidence="1">The sequence shown here is derived from an EMBL/GenBank/DDBJ whole genome shotgun (WGS) entry which is preliminary data.</text>
</comment>
<dbReference type="EMBL" id="JBHULH010000001">
    <property type="protein sequence ID" value="MFD2566091.1"/>
    <property type="molecule type" value="Genomic_DNA"/>
</dbReference>
<proteinExistence type="predicted"/>
<dbReference type="Proteomes" id="UP001597508">
    <property type="component" value="Unassembled WGS sequence"/>
</dbReference>